<dbReference type="GO" id="GO:0003723">
    <property type="term" value="F:RNA binding"/>
    <property type="evidence" value="ECO:0007669"/>
    <property type="project" value="TreeGrafter"/>
</dbReference>
<evidence type="ECO:0000256" key="2">
    <source>
        <dbReference type="ARBA" id="ARBA00008372"/>
    </source>
</evidence>
<sequence>MLHRRLLCTTSEANLQLKSNAIHSHGKWAIKQVTKSNFSESLEEIGNRIAESDFVAVSLQMTGAYSSPWQRLRPFDTAGIAYLKARQAAERFQILQFAVCPFSLRATKLIAYPYNFHLFPRDELKIGLPSYSFSCQPSYMVSIAREGFDFNACITDGISYLSRANEYAAKDKIRNLSAGRCTVSSTSFRSVADSLFVERIKSRVNHWKNACNDQSKKPEDVLISSLRKLISAIEVHGSRHCLNIDTCSERQVQLVCETLEEFVDVVPLLVPANGSGTQTVRAVLTTSQEDKDLFEKELQDMERDHNKHIHGFREVVDLIASSQKPIVAHNSLNDFTAIHSKFLAPLPSTFDEFRHSLGSVFPYIIDVKHLMKKFGSQKNLNNIYVATSYLNSRFFAPVDVEIPQQGTSPDTDKMKSLGHNVIKISELFAKLCFILKVDPKSLEAIEEVNGHFPLSLKCDGSTFDPCSTSYQDFTNNEEEVRVRAKRCETVSSKNVVFLWGFQCGISGGQLKSFLYGKHEVFSHEFDVFLVDDSCAVIVFRSSGYSEVLLEAMYDCGSLKDMLSEGIRAAGYDAYVKVCKLGLWKTNLADSFDLALEEESERLLEEAQHAKKLSMIHSDEMMNLDDL</sequence>
<proteinExistence type="inferred from homology"/>
<dbReference type="PANTHER" id="PTHR15092">
    <property type="entry name" value="POLY A -SPECIFIC RIBONUCLEASE/TARGET OF EGR1, MEMBER 1"/>
    <property type="match status" value="1"/>
</dbReference>
<dbReference type="AlphaFoldDB" id="A0AAV0F1Q9"/>
<comment type="caution">
    <text evidence="4">The sequence shown here is derived from an EMBL/GenBank/DDBJ whole genome shotgun (WGS) entry which is preliminary data.</text>
</comment>
<evidence type="ECO:0000313" key="5">
    <source>
        <dbReference type="Proteomes" id="UP001152523"/>
    </source>
</evidence>
<dbReference type="Pfam" id="PF04857">
    <property type="entry name" value="CAF1"/>
    <property type="match status" value="1"/>
</dbReference>
<dbReference type="GO" id="GO:0000175">
    <property type="term" value="F:3'-5'-RNA exonuclease activity"/>
    <property type="evidence" value="ECO:0007669"/>
    <property type="project" value="TreeGrafter"/>
</dbReference>
<dbReference type="PANTHER" id="PTHR15092:SF42">
    <property type="entry name" value="POLY(A)-SPECIFIC RIBONUCLEASE PARN-LIKE"/>
    <property type="match status" value="1"/>
</dbReference>
<dbReference type="SUPFAM" id="SSF53098">
    <property type="entry name" value="Ribonuclease H-like"/>
    <property type="match status" value="1"/>
</dbReference>
<keyword evidence="5" id="KW-1185">Reference proteome</keyword>
<dbReference type="InterPro" id="IPR036397">
    <property type="entry name" value="RNaseH_sf"/>
</dbReference>
<gene>
    <name evidence="3" type="ORF">CEPIT_LOCUS18901</name>
    <name evidence="4" type="ORF">CEPIT_LOCUS29793</name>
</gene>
<dbReference type="Gene3D" id="3.30.420.10">
    <property type="entry name" value="Ribonuclease H-like superfamily/Ribonuclease H"/>
    <property type="match status" value="2"/>
</dbReference>
<organism evidence="4 5">
    <name type="scientific">Cuscuta epithymum</name>
    <dbReference type="NCBI Taxonomy" id="186058"/>
    <lineage>
        <taxon>Eukaryota</taxon>
        <taxon>Viridiplantae</taxon>
        <taxon>Streptophyta</taxon>
        <taxon>Embryophyta</taxon>
        <taxon>Tracheophyta</taxon>
        <taxon>Spermatophyta</taxon>
        <taxon>Magnoliopsida</taxon>
        <taxon>eudicotyledons</taxon>
        <taxon>Gunneridae</taxon>
        <taxon>Pentapetalae</taxon>
        <taxon>asterids</taxon>
        <taxon>lamiids</taxon>
        <taxon>Solanales</taxon>
        <taxon>Convolvulaceae</taxon>
        <taxon>Cuscuteae</taxon>
        <taxon>Cuscuta</taxon>
        <taxon>Cuscuta subgen. Cuscuta</taxon>
    </lineage>
</organism>
<dbReference type="Proteomes" id="UP001152523">
    <property type="component" value="Unassembled WGS sequence"/>
</dbReference>
<dbReference type="InterPro" id="IPR006941">
    <property type="entry name" value="RNase_CAF1"/>
</dbReference>
<dbReference type="EMBL" id="CAMAPF010000955">
    <property type="protein sequence ID" value="CAH9129362.1"/>
    <property type="molecule type" value="Genomic_DNA"/>
</dbReference>
<dbReference type="InterPro" id="IPR051181">
    <property type="entry name" value="CAF1_poly(A)_ribonucleases"/>
</dbReference>
<name>A0AAV0F1Q9_9ASTE</name>
<dbReference type="EMBL" id="CAMAPF010000157">
    <property type="protein sequence ID" value="CAH9109742.1"/>
    <property type="molecule type" value="Genomic_DNA"/>
</dbReference>
<accession>A0AAV0F1Q9</accession>
<evidence type="ECO:0000313" key="3">
    <source>
        <dbReference type="EMBL" id="CAH9109742.1"/>
    </source>
</evidence>
<comment type="cofactor">
    <cofactor evidence="1">
        <name>a divalent metal cation</name>
        <dbReference type="ChEBI" id="CHEBI:60240"/>
    </cofactor>
</comment>
<reference evidence="4" key="1">
    <citation type="submission" date="2022-07" db="EMBL/GenBank/DDBJ databases">
        <authorList>
            <person name="Macas J."/>
            <person name="Novak P."/>
            <person name="Neumann P."/>
        </authorList>
    </citation>
    <scope>NUCLEOTIDE SEQUENCE</scope>
</reference>
<evidence type="ECO:0000313" key="4">
    <source>
        <dbReference type="EMBL" id="CAH9129362.1"/>
    </source>
</evidence>
<evidence type="ECO:0000256" key="1">
    <source>
        <dbReference type="ARBA" id="ARBA00001968"/>
    </source>
</evidence>
<dbReference type="InterPro" id="IPR012337">
    <property type="entry name" value="RNaseH-like_sf"/>
</dbReference>
<protein>
    <submittedName>
        <fullName evidence="4">Uncharacterized protein</fullName>
    </submittedName>
</protein>
<comment type="similarity">
    <text evidence="2">Belongs to the CAF1 family.</text>
</comment>